<evidence type="ECO:0000256" key="1">
    <source>
        <dbReference type="SAM" id="SignalP"/>
    </source>
</evidence>
<dbReference type="EMBL" id="JAUUDS010000002">
    <property type="protein sequence ID" value="MDP1026830.1"/>
    <property type="molecule type" value="Genomic_DNA"/>
</dbReference>
<sequence>MNKRFVVVALATGVASVFLGGADAGTPTTLKVITSGGFAQAYRELLPGFEKETGIKVETGSGASEGVGPKTIRYQLAHGTPADVVILSREGLNRLAEDGRIRKGSAVGLATAPLAAAVRTGAAPPNIATVAAFRQTLIEAGRIVMPGSTSGQFVRDKVFPRLDLPASVTLTLVARGTESVEMLKTGKADLAIGPSSELVNVPGITMIGHLPSEVQIIQTFTAGIVNDAKEPKAAKQLIRYLSSQKPATVAAIRRAGMEPARR</sequence>
<feature type="chain" id="PRO_5046395180" evidence="1">
    <location>
        <begin position="25"/>
        <end position="262"/>
    </location>
</feature>
<dbReference type="Proteomes" id="UP001230685">
    <property type="component" value="Unassembled WGS sequence"/>
</dbReference>
<proteinExistence type="predicted"/>
<name>A0ABT9EIN5_9SPHN</name>
<organism evidence="2 3">
    <name type="scientific">Sphingomonas aurea</name>
    <dbReference type="NCBI Taxonomy" id="3063994"/>
    <lineage>
        <taxon>Bacteria</taxon>
        <taxon>Pseudomonadati</taxon>
        <taxon>Pseudomonadota</taxon>
        <taxon>Alphaproteobacteria</taxon>
        <taxon>Sphingomonadales</taxon>
        <taxon>Sphingomonadaceae</taxon>
        <taxon>Sphingomonas</taxon>
    </lineage>
</organism>
<evidence type="ECO:0000313" key="3">
    <source>
        <dbReference type="Proteomes" id="UP001230685"/>
    </source>
</evidence>
<protein>
    <submittedName>
        <fullName evidence="2">Substrate-binding domain-containing protein</fullName>
    </submittedName>
</protein>
<evidence type="ECO:0000313" key="2">
    <source>
        <dbReference type="EMBL" id="MDP1026830.1"/>
    </source>
</evidence>
<dbReference type="SUPFAM" id="SSF53850">
    <property type="entry name" value="Periplasmic binding protein-like II"/>
    <property type="match status" value="1"/>
</dbReference>
<gene>
    <name evidence="2" type="ORF">Q5H91_06375</name>
</gene>
<dbReference type="PANTHER" id="PTHR30632:SF11">
    <property type="entry name" value="BLR4797 PROTEIN"/>
    <property type="match status" value="1"/>
</dbReference>
<dbReference type="Pfam" id="PF13531">
    <property type="entry name" value="SBP_bac_11"/>
    <property type="match status" value="1"/>
</dbReference>
<comment type="caution">
    <text evidence="2">The sequence shown here is derived from an EMBL/GenBank/DDBJ whole genome shotgun (WGS) entry which is preliminary data.</text>
</comment>
<keyword evidence="3" id="KW-1185">Reference proteome</keyword>
<dbReference type="RefSeq" id="WP_305172463.1">
    <property type="nucleotide sequence ID" value="NZ_JAUUDS010000002.1"/>
</dbReference>
<dbReference type="Gene3D" id="3.40.190.10">
    <property type="entry name" value="Periplasmic binding protein-like II"/>
    <property type="match status" value="2"/>
</dbReference>
<reference evidence="2 3" key="1">
    <citation type="submission" date="2023-07" db="EMBL/GenBank/DDBJ databases">
        <authorList>
            <person name="Kim M.K."/>
        </authorList>
    </citation>
    <scope>NUCLEOTIDE SEQUENCE [LARGE SCALE GENOMIC DNA]</scope>
    <source>
        <strain evidence="2 3">KR1UV-12</strain>
    </source>
</reference>
<dbReference type="InterPro" id="IPR050682">
    <property type="entry name" value="ModA/WtpA"/>
</dbReference>
<accession>A0ABT9EIN5</accession>
<feature type="signal peptide" evidence="1">
    <location>
        <begin position="1"/>
        <end position="24"/>
    </location>
</feature>
<dbReference type="PANTHER" id="PTHR30632">
    <property type="entry name" value="MOLYBDATE-BINDING PERIPLASMIC PROTEIN"/>
    <property type="match status" value="1"/>
</dbReference>
<keyword evidence="1" id="KW-0732">Signal</keyword>